<keyword evidence="5" id="KW-1185">Reference proteome</keyword>
<evidence type="ECO:0000256" key="1">
    <source>
        <dbReference type="ARBA" id="ARBA00022737"/>
    </source>
</evidence>
<evidence type="ECO:0000313" key="5">
    <source>
        <dbReference type="Proteomes" id="UP000095283"/>
    </source>
</evidence>
<comment type="caution">
    <text evidence="3">Lacks conserved residue(s) required for the propagation of feature annotation.</text>
</comment>
<evidence type="ECO:0000259" key="4">
    <source>
        <dbReference type="PROSITE" id="PS01180"/>
    </source>
</evidence>
<dbReference type="PANTHER" id="PTHR24251">
    <property type="entry name" value="OVOCHYMASE-RELATED"/>
    <property type="match status" value="1"/>
</dbReference>
<keyword evidence="1" id="KW-0677">Repeat</keyword>
<dbReference type="InterPro" id="IPR035914">
    <property type="entry name" value="Sperma_CUB_dom_sf"/>
</dbReference>
<dbReference type="AlphaFoldDB" id="A0A1I7WQH3"/>
<sequence length="169" mass="18789">MTAPFGEFSSPNYPHPYASDLTISYFIELETNQCILITFVDVDTEEKVDYVQLFDGEDENSVSLAKLSGSHSNLTYLSKNNKVTIIFKSDESNAGRGFSARYSVRTTPLIDHLSGPGGVVTSLQYPSPVPQFSLQHFLITCSENTFITFNVTGTECTSPIILSMYDRIF</sequence>
<name>A0A1I7WQH3_HETBA</name>
<dbReference type="CDD" id="cd00041">
    <property type="entry name" value="CUB"/>
    <property type="match status" value="1"/>
</dbReference>
<dbReference type="InterPro" id="IPR000859">
    <property type="entry name" value="CUB_dom"/>
</dbReference>
<dbReference type="PROSITE" id="PS01180">
    <property type="entry name" value="CUB"/>
    <property type="match status" value="1"/>
</dbReference>
<reference evidence="6" key="1">
    <citation type="submission" date="2016-11" db="UniProtKB">
        <authorList>
            <consortium name="WormBaseParasite"/>
        </authorList>
    </citation>
    <scope>IDENTIFICATION</scope>
</reference>
<dbReference type="Gene3D" id="2.60.120.290">
    <property type="entry name" value="Spermadhesin, CUB domain"/>
    <property type="match status" value="1"/>
</dbReference>
<proteinExistence type="predicted"/>
<keyword evidence="2" id="KW-1015">Disulfide bond</keyword>
<dbReference type="WBParaSite" id="Hba_07342">
    <property type="protein sequence ID" value="Hba_07342"/>
    <property type="gene ID" value="Hba_07342"/>
</dbReference>
<dbReference type="SMART" id="SM00042">
    <property type="entry name" value="CUB"/>
    <property type="match status" value="1"/>
</dbReference>
<accession>A0A1I7WQH3</accession>
<dbReference type="Pfam" id="PF00431">
    <property type="entry name" value="CUB"/>
    <property type="match status" value="1"/>
</dbReference>
<evidence type="ECO:0000256" key="3">
    <source>
        <dbReference type="PROSITE-ProRule" id="PRU00059"/>
    </source>
</evidence>
<organism evidence="5 6">
    <name type="scientific">Heterorhabditis bacteriophora</name>
    <name type="common">Entomopathogenic nematode worm</name>
    <dbReference type="NCBI Taxonomy" id="37862"/>
    <lineage>
        <taxon>Eukaryota</taxon>
        <taxon>Metazoa</taxon>
        <taxon>Ecdysozoa</taxon>
        <taxon>Nematoda</taxon>
        <taxon>Chromadorea</taxon>
        <taxon>Rhabditida</taxon>
        <taxon>Rhabditina</taxon>
        <taxon>Rhabditomorpha</taxon>
        <taxon>Strongyloidea</taxon>
        <taxon>Heterorhabditidae</taxon>
        <taxon>Heterorhabditis</taxon>
    </lineage>
</organism>
<dbReference type="PANTHER" id="PTHR24251:SF37">
    <property type="entry name" value="CUB DOMAIN-CONTAINING PROTEIN"/>
    <property type="match status" value="1"/>
</dbReference>
<dbReference type="SUPFAM" id="SSF49854">
    <property type="entry name" value="Spermadhesin, CUB domain"/>
    <property type="match status" value="1"/>
</dbReference>
<evidence type="ECO:0000313" key="6">
    <source>
        <dbReference type="WBParaSite" id="Hba_07342"/>
    </source>
</evidence>
<feature type="domain" description="CUB" evidence="4">
    <location>
        <begin position="1"/>
        <end position="105"/>
    </location>
</feature>
<dbReference type="Proteomes" id="UP000095283">
    <property type="component" value="Unplaced"/>
</dbReference>
<protein>
    <submittedName>
        <fullName evidence="6">CUB domain-containing protein</fullName>
    </submittedName>
</protein>
<evidence type="ECO:0000256" key="2">
    <source>
        <dbReference type="ARBA" id="ARBA00023157"/>
    </source>
</evidence>